<sequence>MSKGGSSTSTTLSGLLPIKTLHVGDTIVFEYDKERVNGMVVSLDDFRSCSSSRPIRIYQTGLDKFISVKRAHLYFICGFPDHCLRGQKFDIRILESPALLPQTTTRSSKDTQTQPLSSNSSPPPQPGQCETKIAVKQIPADPRSRTKLEETTKKQKT</sequence>
<feature type="domain" description="Phytocyanin" evidence="2">
    <location>
        <begin position="1"/>
        <end position="95"/>
    </location>
</feature>
<dbReference type="PANTHER" id="PTHR33021:SF339">
    <property type="entry name" value="OS07G0570600 PROTEIN"/>
    <property type="match status" value="1"/>
</dbReference>
<dbReference type="GO" id="GO:0005886">
    <property type="term" value="C:plasma membrane"/>
    <property type="evidence" value="ECO:0007669"/>
    <property type="project" value="TreeGrafter"/>
</dbReference>
<evidence type="ECO:0000313" key="4">
    <source>
        <dbReference type="Proteomes" id="UP000734854"/>
    </source>
</evidence>
<dbReference type="GO" id="GO:0009055">
    <property type="term" value="F:electron transfer activity"/>
    <property type="evidence" value="ECO:0007669"/>
    <property type="project" value="InterPro"/>
</dbReference>
<dbReference type="EMBL" id="JACMSC010000022">
    <property type="protein sequence ID" value="KAG6468608.1"/>
    <property type="molecule type" value="Genomic_DNA"/>
</dbReference>
<feature type="compositionally biased region" description="Basic and acidic residues" evidence="1">
    <location>
        <begin position="142"/>
        <end position="157"/>
    </location>
</feature>
<comment type="caution">
    <text evidence="3">The sequence shown here is derived from an EMBL/GenBank/DDBJ whole genome shotgun (WGS) entry which is preliminary data.</text>
</comment>
<reference evidence="3 4" key="1">
    <citation type="submission" date="2020-08" db="EMBL/GenBank/DDBJ databases">
        <title>Plant Genome Project.</title>
        <authorList>
            <person name="Zhang R.-G."/>
        </authorList>
    </citation>
    <scope>NUCLEOTIDE SEQUENCE [LARGE SCALE GENOMIC DNA]</scope>
    <source>
        <tissue evidence="3">Rhizome</tissue>
    </source>
</reference>
<organism evidence="3 4">
    <name type="scientific">Zingiber officinale</name>
    <name type="common">Ginger</name>
    <name type="synonym">Amomum zingiber</name>
    <dbReference type="NCBI Taxonomy" id="94328"/>
    <lineage>
        <taxon>Eukaryota</taxon>
        <taxon>Viridiplantae</taxon>
        <taxon>Streptophyta</taxon>
        <taxon>Embryophyta</taxon>
        <taxon>Tracheophyta</taxon>
        <taxon>Spermatophyta</taxon>
        <taxon>Magnoliopsida</taxon>
        <taxon>Liliopsida</taxon>
        <taxon>Zingiberales</taxon>
        <taxon>Zingiberaceae</taxon>
        <taxon>Zingiber</taxon>
    </lineage>
</organism>
<evidence type="ECO:0000256" key="1">
    <source>
        <dbReference type="SAM" id="MobiDB-lite"/>
    </source>
</evidence>
<dbReference type="PROSITE" id="PS51485">
    <property type="entry name" value="PHYTOCYANIN"/>
    <property type="match status" value="1"/>
</dbReference>
<dbReference type="Proteomes" id="UP000734854">
    <property type="component" value="Unassembled WGS sequence"/>
</dbReference>
<evidence type="ECO:0000313" key="3">
    <source>
        <dbReference type="EMBL" id="KAG6468608.1"/>
    </source>
</evidence>
<keyword evidence="4" id="KW-1185">Reference proteome</keyword>
<dbReference type="InterPro" id="IPR039391">
    <property type="entry name" value="Phytocyanin-like"/>
</dbReference>
<dbReference type="InterPro" id="IPR003245">
    <property type="entry name" value="Phytocyanin_dom"/>
</dbReference>
<dbReference type="Pfam" id="PF02298">
    <property type="entry name" value="Cu_bind_like"/>
    <property type="match status" value="1"/>
</dbReference>
<accession>A0A8J5BYD9</accession>
<name>A0A8J5BYD9_ZINOF</name>
<protein>
    <recommendedName>
        <fullName evidence="2">Phytocyanin domain-containing protein</fullName>
    </recommendedName>
</protein>
<proteinExistence type="predicted"/>
<dbReference type="PANTHER" id="PTHR33021">
    <property type="entry name" value="BLUE COPPER PROTEIN"/>
    <property type="match status" value="1"/>
</dbReference>
<dbReference type="AlphaFoldDB" id="A0A8J5BYD9"/>
<feature type="region of interest" description="Disordered" evidence="1">
    <location>
        <begin position="100"/>
        <end position="157"/>
    </location>
</feature>
<gene>
    <name evidence="3" type="ORF">ZIOFF_073297</name>
</gene>
<dbReference type="OrthoDB" id="1933492at2759"/>
<evidence type="ECO:0000259" key="2">
    <source>
        <dbReference type="PROSITE" id="PS51485"/>
    </source>
</evidence>